<reference evidence="1 2" key="1">
    <citation type="submission" date="2023-03" db="EMBL/GenBank/DDBJ databases">
        <title>High-quality genome of Scylla paramamosain provides insights in environmental adaptation.</title>
        <authorList>
            <person name="Zhang L."/>
        </authorList>
    </citation>
    <scope>NUCLEOTIDE SEQUENCE [LARGE SCALE GENOMIC DNA]</scope>
    <source>
        <strain evidence="1">LZ_2023a</strain>
        <tissue evidence="1">Muscle</tissue>
    </source>
</reference>
<gene>
    <name evidence="1" type="ORF">O3P69_014719</name>
</gene>
<protein>
    <submittedName>
        <fullName evidence="1">Uncharacterized protein</fullName>
    </submittedName>
</protein>
<evidence type="ECO:0000313" key="2">
    <source>
        <dbReference type="Proteomes" id="UP001487740"/>
    </source>
</evidence>
<evidence type="ECO:0000313" key="1">
    <source>
        <dbReference type="EMBL" id="KAK8392526.1"/>
    </source>
</evidence>
<dbReference type="Proteomes" id="UP001487740">
    <property type="component" value="Unassembled WGS sequence"/>
</dbReference>
<sequence>MFGIKDLLFVDPTDAKYVFDNTAIKNCQPKSVFRIKRDDCDLDENGEACGLDDYENDVFLSLVDNDNDIIYPEIVRFSERDSTETIEAPDYSPVYQHGSNPEAQACLLNLQIPSDTILDLAQCRC</sequence>
<name>A0AAW0U0T4_SCYPA</name>
<accession>A0AAW0U0T4</accession>
<dbReference type="EMBL" id="JARAKH010000022">
    <property type="protein sequence ID" value="KAK8392526.1"/>
    <property type="molecule type" value="Genomic_DNA"/>
</dbReference>
<organism evidence="1 2">
    <name type="scientific">Scylla paramamosain</name>
    <name type="common">Mud crab</name>
    <dbReference type="NCBI Taxonomy" id="85552"/>
    <lineage>
        <taxon>Eukaryota</taxon>
        <taxon>Metazoa</taxon>
        <taxon>Ecdysozoa</taxon>
        <taxon>Arthropoda</taxon>
        <taxon>Crustacea</taxon>
        <taxon>Multicrustacea</taxon>
        <taxon>Malacostraca</taxon>
        <taxon>Eumalacostraca</taxon>
        <taxon>Eucarida</taxon>
        <taxon>Decapoda</taxon>
        <taxon>Pleocyemata</taxon>
        <taxon>Brachyura</taxon>
        <taxon>Eubrachyura</taxon>
        <taxon>Portunoidea</taxon>
        <taxon>Portunidae</taxon>
        <taxon>Portuninae</taxon>
        <taxon>Scylla</taxon>
    </lineage>
</organism>
<keyword evidence="2" id="KW-1185">Reference proteome</keyword>
<dbReference type="AlphaFoldDB" id="A0AAW0U0T4"/>
<comment type="caution">
    <text evidence="1">The sequence shown here is derived from an EMBL/GenBank/DDBJ whole genome shotgun (WGS) entry which is preliminary data.</text>
</comment>
<proteinExistence type="predicted"/>